<dbReference type="EMBL" id="ML978263">
    <property type="protein sequence ID" value="KAF2025549.1"/>
    <property type="molecule type" value="Genomic_DNA"/>
</dbReference>
<keyword evidence="2" id="KW-1185">Reference proteome</keyword>
<comment type="caution">
    <text evidence="1">The sequence shown here is derived from an EMBL/GenBank/DDBJ whole genome shotgun (WGS) entry which is preliminary data.</text>
</comment>
<name>A0A9P4H1F7_9PLEO</name>
<dbReference type="Proteomes" id="UP000799777">
    <property type="component" value="Unassembled WGS sequence"/>
</dbReference>
<protein>
    <submittedName>
        <fullName evidence="1">Uncharacterized protein</fullName>
    </submittedName>
</protein>
<gene>
    <name evidence="1" type="ORF">EK21DRAFT_116714</name>
</gene>
<dbReference type="AlphaFoldDB" id="A0A9P4H1F7"/>
<accession>A0A9P4H1F7</accession>
<organism evidence="1 2">
    <name type="scientific">Setomelanomma holmii</name>
    <dbReference type="NCBI Taxonomy" id="210430"/>
    <lineage>
        <taxon>Eukaryota</taxon>
        <taxon>Fungi</taxon>
        <taxon>Dikarya</taxon>
        <taxon>Ascomycota</taxon>
        <taxon>Pezizomycotina</taxon>
        <taxon>Dothideomycetes</taxon>
        <taxon>Pleosporomycetidae</taxon>
        <taxon>Pleosporales</taxon>
        <taxon>Pleosporineae</taxon>
        <taxon>Phaeosphaeriaceae</taxon>
        <taxon>Setomelanomma</taxon>
    </lineage>
</organism>
<reference evidence="1" key="1">
    <citation type="journal article" date="2020" name="Stud. Mycol.">
        <title>101 Dothideomycetes genomes: a test case for predicting lifestyles and emergence of pathogens.</title>
        <authorList>
            <person name="Haridas S."/>
            <person name="Albert R."/>
            <person name="Binder M."/>
            <person name="Bloem J."/>
            <person name="Labutti K."/>
            <person name="Salamov A."/>
            <person name="Andreopoulos B."/>
            <person name="Baker S."/>
            <person name="Barry K."/>
            <person name="Bills G."/>
            <person name="Bluhm B."/>
            <person name="Cannon C."/>
            <person name="Castanera R."/>
            <person name="Culley D."/>
            <person name="Daum C."/>
            <person name="Ezra D."/>
            <person name="Gonzalez J."/>
            <person name="Henrissat B."/>
            <person name="Kuo A."/>
            <person name="Liang C."/>
            <person name="Lipzen A."/>
            <person name="Lutzoni F."/>
            <person name="Magnuson J."/>
            <person name="Mondo S."/>
            <person name="Nolan M."/>
            <person name="Ohm R."/>
            <person name="Pangilinan J."/>
            <person name="Park H.-J."/>
            <person name="Ramirez L."/>
            <person name="Alfaro M."/>
            <person name="Sun H."/>
            <person name="Tritt A."/>
            <person name="Yoshinaga Y."/>
            <person name="Zwiers L.-H."/>
            <person name="Turgeon B."/>
            <person name="Goodwin S."/>
            <person name="Spatafora J."/>
            <person name="Crous P."/>
            <person name="Grigoriev I."/>
        </authorList>
    </citation>
    <scope>NUCLEOTIDE SEQUENCE</scope>
    <source>
        <strain evidence="1">CBS 110217</strain>
    </source>
</reference>
<evidence type="ECO:0000313" key="2">
    <source>
        <dbReference type="Proteomes" id="UP000799777"/>
    </source>
</evidence>
<proteinExistence type="predicted"/>
<evidence type="ECO:0000313" key="1">
    <source>
        <dbReference type="EMBL" id="KAF2025549.1"/>
    </source>
</evidence>
<sequence length="263" mass="28383">MVEHVLPERSNPLQSNISTLEVERANAEMMEADNVEVVSTKLGTFEANLASVCDGLEDLKMLIKMDTRCPPRYALNTNASPNKSTCSVTLSSALAAAITTLATTKACIHTVGRTTAWPAIRVSVPTVSNLRNDAAAFGSHESLDTLPEKIHHQGVCESEFVDALHASHPEASPSVLGKSNATLFFGHNRTYDIAAAETPQRTRVLLIEYEKAILQKGKVVPFGEWLAAIAVHGTVDNALKDVHRKLKGMLGKCLNGLAFGREV</sequence>